<organism evidence="2 3">
    <name type="scientific">Sphagnum jensenii</name>
    <dbReference type="NCBI Taxonomy" id="128206"/>
    <lineage>
        <taxon>Eukaryota</taxon>
        <taxon>Viridiplantae</taxon>
        <taxon>Streptophyta</taxon>
        <taxon>Embryophyta</taxon>
        <taxon>Bryophyta</taxon>
        <taxon>Sphagnophytina</taxon>
        <taxon>Sphagnopsida</taxon>
        <taxon>Sphagnales</taxon>
        <taxon>Sphagnaceae</taxon>
        <taxon>Sphagnum</taxon>
    </lineage>
</organism>
<accession>A0ABP1B3G5</accession>
<name>A0ABP1B3G5_9BRYO</name>
<evidence type="ECO:0000313" key="2">
    <source>
        <dbReference type="EMBL" id="CAK9869615.1"/>
    </source>
</evidence>
<reference evidence="2" key="1">
    <citation type="submission" date="2024-03" db="EMBL/GenBank/DDBJ databases">
        <authorList>
            <consortium name="ELIXIR-Norway"/>
            <consortium name="Elixir Norway"/>
        </authorList>
    </citation>
    <scope>NUCLEOTIDE SEQUENCE</scope>
</reference>
<evidence type="ECO:0000256" key="1">
    <source>
        <dbReference type="SAM" id="MobiDB-lite"/>
    </source>
</evidence>
<dbReference type="Proteomes" id="UP001497522">
    <property type="component" value="Chromosome 19"/>
</dbReference>
<feature type="compositionally biased region" description="Basic residues" evidence="1">
    <location>
        <begin position="37"/>
        <end position="46"/>
    </location>
</feature>
<evidence type="ECO:0000313" key="3">
    <source>
        <dbReference type="Proteomes" id="UP001497522"/>
    </source>
</evidence>
<protein>
    <submittedName>
        <fullName evidence="2">Uncharacterized protein</fullName>
    </submittedName>
</protein>
<sequence>MLYLLVSSGREAEGERLNTQNPVEVRAPRGSGSQRRGPIKLARRPQSRIPLQFSPKGPEKEGHPPIPKKKRSEDGLFKGGKNTHTNSPPRERKRTC</sequence>
<keyword evidence="3" id="KW-1185">Reference proteome</keyword>
<proteinExistence type="predicted"/>
<dbReference type="EMBL" id="OZ023720">
    <property type="protein sequence ID" value="CAK9869615.1"/>
    <property type="molecule type" value="Genomic_DNA"/>
</dbReference>
<gene>
    <name evidence="2" type="ORF">CSSPJE1EN2_LOCUS12373</name>
</gene>
<feature type="region of interest" description="Disordered" evidence="1">
    <location>
        <begin position="1"/>
        <end position="96"/>
    </location>
</feature>